<protein>
    <recommendedName>
        <fullName evidence="1">Transposase (putative) YhgA-like domain-containing protein</fullName>
    </recommendedName>
</protein>
<evidence type="ECO:0000313" key="2">
    <source>
        <dbReference type="EMBL" id="MEQ2536291.1"/>
    </source>
</evidence>
<dbReference type="InterPro" id="IPR006842">
    <property type="entry name" value="Transposase_31"/>
</dbReference>
<gene>
    <name evidence="2" type="ORF">WMO38_14405</name>
</gene>
<comment type="caution">
    <text evidence="2">The sequence shown here is derived from an EMBL/GenBank/DDBJ whole genome shotgun (WGS) entry which is preliminary data.</text>
</comment>
<feature type="domain" description="Transposase (putative) YhgA-like" evidence="1">
    <location>
        <begin position="71"/>
        <end position="146"/>
    </location>
</feature>
<name>A0ABV1GT53_9FIRM</name>
<keyword evidence="3" id="KW-1185">Reference proteome</keyword>
<dbReference type="Proteomes" id="UP001480973">
    <property type="component" value="Unassembled WGS sequence"/>
</dbReference>
<accession>A0ABV1GT53</accession>
<evidence type="ECO:0000313" key="3">
    <source>
        <dbReference type="Proteomes" id="UP001480973"/>
    </source>
</evidence>
<reference evidence="2 3" key="1">
    <citation type="submission" date="2024-03" db="EMBL/GenBank/DDBJ databases">
        <title>Human intestinal bacterial collection.</title>
        <authorList>
            <person name="Pauvert C."/>
            <person name="Hitch T.C.A."/>
            <person name="Clavel T."/>
        </authorList>
    </citation>
    <scope>NUCLEOTIDE SEQUENCE [LARGE SCALE GENOMIC DNA]</scope>
    <source>
        <strain evidence="2 3">CLA-JM-H10</strain>
    </source>
</reference>
<proteinExistence type="predicted"/>
<dbReference type="EMBL" id="JBBMES010000028">
    <property type="protein sequence ID" value="MEQ2536291.1"/>
    <property type="molecule type" value="Genomic_DNA"/>
</dbReference>
<evidence type="ECO:0000259" key="1">
    <source>
        <dbReference type="Pfam" id="PF04754"/>
    </source>
</evidence>
<dbReference type="Pfam" id="PF04754">
    <property type="entry name" value="Transposase_31"/>
    <property type="match status" value="1"/>
</dbReference>
<sequence length="308" mass="35816">MAEKKDNVSAKFKDNVFCMLYADKANLLDLYNALNNSSYKNVDDLQVTTLNGGSYMKYKNDASFLLSMNLYMFEQQSSKNPNMPLRFLHYVSDVMRQIFSNSTLHRRSMLKIPVPHFITFYNGKEKWIEKEEIIKLSDMFEEYTDNPEMELKVRVININGDADILNKCKTLRDYMTFVEKTRYKTGVEDKDVKTAVTEAIDECVEENILVDFFEKHREEVVEVSIYDYDEEEVRMVVARDMAEEMAEEMAVELAEKNELISKIKLVIKKVKKEKSVALIADELEEEESDIKPVYDAVGISQSLCKPPN</sequence>
<organism evidence="2 3">
    <name type="scientific">Lachnospira intestinalis</name>
    <dbReference type="NCBI Taxonomy" id="3133158"/>
    <lineage>
        <taxon>Bacteria</taxon>
        <taxon>Bacillati</taxon>
        <taxon>Bacillota</taxon>
        <taxon>Clostridia</taxon>
        <taxon>Lachnospirales</taxon>
        <taxon>Lachnospiraceae</taxon>
        <taxon>Lachnospira</taxon>
    </lineage>
</organism>